<protein>
    <recommendedName>
        <fullName evidence="4">Xylose isomerase-like TIM barrel domain-containing protein</fullName>
    </recommendedName>
</protein>
<dbReference type="RefSeq" id="WP_086350752.1">
    <property type="nucleotide sequence ID" value="NZ_CP147247.1"/>
</dbReference>
<dbReference type="AlphaFoldDB" id="A0A242K320"/>
<organism evidence="1">
    <name type="scientific">Candidatus Enterococcus clewellii</name>
    <dbReference type="NCBI Taxonomy" id="1834193"/>
    <lineage>
        <taxon>Bacteria</taxon>
        <taxon>Bacillati</taxon>
        <taxon>Bacillota</taxon>
        <taxon>Bacilli</taxon>
        <taxon>Lactobacillales</taxon>
        <taxon>Enterococcaceae</taxon>
        <taxon>Enterococcus</taxon>
    </lineage>
</organism>
<dbReference type="SUPFAM" id="SSF51658">
    <property type="entry name" value="Xylose isomerase-like"/>
    <property type="match status" value="1"/>
</dbReference>
<sequence length="242" mass="27377">MTEIFINTIVKEEAMTQIEFLKQLAALQLPIKGVEIRREMLSTVREKREEELKVIAELAQKNSWVMMYSVPESLFLAEGINPDFSIWIKELQAFNGESMKVNTGDVASISLADGSTLKAALDKAGIRVTIENDQTLENGTFAATQQALREIQEADLPIGYTFDVGNWLVMDESPENAYQQLKQAIDVIHLKNMNEQKQAVLLDLGKADWPLFVRGQKTVVLEYPMKLSEIEKEIERVTEEGK</sequence>
<accession>A0A242K320</accession>
<dbReference type="Proteomes" id="UP000195141">
    <property type="component" value="Chromosome"/>
</dbReference>
<dbReference type="EMBL" id="NGMM01000007">
    <property type="protein sequence ID" value="OTP11674.1"/>
    <property type="molecule type" value="Genomic_DNA"/>
</dbReference>
<gene>
    <name evidence="2" type="ORF">A5888_003479</name>
    <name evidence="1" type="ORF">A5888_003773</name>
</gene>
<evidence type="ECO:0000313" key="2">
    <source>
        <dbReference type="EMBL" id="WYJ91711.1"/>
    </source>
</evidence>
<reference evidence="2" key="2">
    <citation type="submission" date="2017-05" db="EMBL/GenBank/DDBJ databases">
        <authorList>
            <consortium name="The Broad Institute Genomics Platform"/>
            <consortium name="The Broad Institute Genomic Center for Infectious Diseases"/>
            <person name="Earl A."/>
            <person name="Manson A."/>
            <person name="Schwartman J."/>
            <person name="Gilmore M."/>
            <person name="Abouelleil A."/>
            <person name="Cao P."/>
            <person name="Chapman S."/>
            <person name="Cusick C."/>
            <person name="Shea T."/>
            <person name="Young S."/>
            <person name="Neafsey D."/>
            <person name="Nusbaum C."/>
            <person name="Birren B."/>
        </authorList>
    </citation>
    <scope>NUCLEOTIDE SEQUENCE</scope>
    <source>
        <strain evidence="2">9E7_DIV0242</strain>
    </source>
</reference>
<dbReference type="InterPro" id="IPR036237">
    <property type="entry name" value="Xyl_isomerase-like_sf"/>
</dbReference>
<dbReference type="Gene3D" id="3.20.20.150">
    <property type="entry name" value="Divalent-metal-dependent TIM barrel enzymes"/>
    <property type="match status" value="1"/>
</dbReference>
<dbReference type="EMBL" id="CP147247">
    <property type="protein sequence ID" value="WYJ91711.1"/>
    <property type="molecule type" value="Genomic_DNA"/>
</dbReference>
<keyword evidence="3" id="KW-1185">Reference proteome</keyword>
<evidence type="ECO:0000313" key="1">
    <source>
        <dbReference type="EMBL" id="OTP11674.1"/>
    </source>
</evidence>
<reference evidence="2" key="3">
    <citation type="submission" date="2024-03" db="EMBL/GenBank/DDBJ databases">
        <title>The Genome Sequence of Enterococcus sp. DIV0242b.</title>
        <authorList>
            <consortium name="The Broad Institute Genomics Platform"/>
            <consortium name="The Broad Institute Microbial Omics Core"/>
            <consortium name="The Broad Institute Genomic Center for Infectious Diseases"/>
            <person name="Earl A."/>
            <person name="Manson A."/>
            <person name="Gilmore M."/>
            <person name="Schwartman J."/>
            <person name="Shea T."/>
            <person name="Abouelleil A."/>
            <person name="Cao P."/>
            <person name="Chapman S."/>
            <person name="Cusick C."/>
            <person name="Young S."/>
            <person name="Neafsey D."/>
            <person name="Nusbaum C."/>
            <person name="Birren B."/>
        </authorList>
    </citation>
    <scope>NUCLEOTIDE SEQUENCE</scope>
    <source>
        <strain evidence="2">9E7_DIV0242</strain>
    </source>
</reference>
<reference evidence="1" key="1">
    <citation type="submission" date="2017-05" db="EMBL/GenBank/DDBJ databases">
        <title>The Genome Sequence of Enterococcus sp. 9E7_DIV0242.</title>
        <authorList>
            <consortium name="The Broad Institute Genomics Platform"/>
            <consortium name="The Broad Institute Genomic Center for Infectious Diseases"/>
            <person name="Earl A."/>
            <person name="Manson A."/>
            <person name="Schwartman J."/>
            <person name="Gilmore M."/>
            <person name="Abouelleil A."/>
            <person name="Cao P."/>
            <person name="Chapman S."/>
            <person name="Cusick C."/>
            <person name="Shea T."/>
            <person name="Young S."/>
            <person name="Neafsey D."/>
            <person name="Nusbaum C."/>
            <person name="Birren B."/>
        </authorList>
    </citation>
    <scope>NUCLEOTIDE SEQUENCE [LARGE SCALE GENOMIC DNA]</scope>
    <source>
        <strain evidence="1">9E7_DIV0242</strain>
    </source>
</reference>
<proteinExistence type="predicted"/>
<name>A0A242K320_9ENTE</name>
<evidence type="ECO:0008006" key="4">
    <source>
        <dbReference type="Google" id="ProtNLM"/>
    </source>
</evidence>
<evidence type="ECO:0000313" key="3">
    <source>
        <dbReference type="Proteomes" id="UP000195141"/>
    </source>
</evidence>
<dbReference type="OrthoDB" id="2237247at2"/>